<dbReference type="Gene3D" id="3.90.830.10">
    <property type="entry name" value="Syntaxin Binding Protein 1, Chain A, domain 2"/>
    <property type="match status" value="1"/>
</dbReference>
<evidence type="ECO:0000313" key="3">
    <source>
        <dbReference type="Proteomes" id="UP000008076"/>
    </source>
</evidence>
<organism evidence="3">
    <name type="scientific">Entamoeba dispar (strain ATCC PRA-260 / SAW760)</name>
    <dbReference type="NCBI Taxonomy" id="370354"/>
    <lineage>
        <taxon>Eukaryota</taxon>
        <taxon>Amoebozoa</taxon>
        <taxon>Evosea</taxon>
        <taxon>Archamoebae</taxon>
        <taxon>Mastigamoebida</taxon>
        <taxon>Entamoebidae</taxon>
        <taxon>Entamoeba</taxon>
    </lineage>
</organism>
<proteinExistence type="inferred from homology"/>
<dbReference type="AlphaFoldDB" id="B0EQP6"/>
<dbReference type="Pfam" id="PF00995">
    <property type="entry name" value="Sec1"/>
    <property type="match status" value="1"/>
</dbReference>
<dbReference type="RefSeq" id="XP_001740432.1">
    <property type="nucleotide sequence ID" value="XM_001740380.1"/>
</dbReference>
<dbReference type="Proteomes" id="UP000008076">
    <property type="component" value="Unassembled WGS sequence"/>
</dbReference>
<dbReference type="InterPro" id="IPR043154">
    <property type="entry name" value="Sec-1-like_dom1"/>
</dbReference>
<dbReference type="InterPro" id="IPR001619">
    <property type="entry name" value="Sec1-like"/>
</dbReference>
<dbReference type="Gene3D" id="3.40.50.1910">
    <property type="match status" value="1"/>
</dbReference>
<reference evidence="3" key="1">
    <citation type="submission" date="2007-12" db="EMBL/GenBank/DDBJ databases">
        <title>Annotation of Entamoeba dispar SAW760.</title>
        <authorList>
            <person name="Lorenzi H."/>
            <person name="Inman J."/>
            <person name="Schobel S."/>
            <person name="Amedeo P."/>
            <person name="Caler E."/>
        </authorList>
    </citation>
    <scope>NUCLEOTIDE SEQUENCE [LARGE SCALE GENOMIC DNA]</scope>
    <source>
        <strain evidence="3">ATCC PRA-260 / SAW760</strain>
    </source>
</reference>
<dbReference type="VEuPathDB" id="AmoebaDB:EDI_031860"/>
<dbReference type="EMBL" id="DS550397">
    <property type="protein sequence ID" value="EDR23165.1"/>
    <property type="molecule type" value="Genomic_DNA"/>
</dbReference>
<dbReference type="PANTHER" id="PTHR11679">
    <property type="entry name" value="VESICLE PROTEIN SORTING-ASSOCIATED"/>
    <property type="match status" value="1"/>
</dbReference>
<dbReference type="OrthoDB" id="10251230at2759"/>
<dbReference type="GO" id="GO:0016192">
    <property type="term" value="P:vesicle-mediated transport"/>
    <property type="evidence" value="ECO:0007669"/>
    <property type="project" value="InterPro"/>
</dbReference>
<evidence type="ECO:0000313" key="2">
    <source>
        <dbReference type="EMBL" id="EDR23165.1"/>
    </source>
</evidence>
<dbReference type="PIRSF" id="PIRSF005715">
    <property type="entry name" value="VPS45_Sec1"/>
    <property type="match status" value="1"/>
</dbReference>
<dbReference type="eggNOG" id="KOG1301">
    <property type="taxonomic scope" value="Eukaryota"/>
</dbReference>
<dbReference type="OMA" id="TMNIHIH"/>
<dbReference type="InterPro" id="IPR036045">
    <property type="entry name" value="Sec1-like_sf"/>
</dbReference>
<dbReference type="GeneID" id="5885606"/>
<dbReference type="Gene3D" id="1.25.40.60">
    <property type="match status" value="1"/>
</dbReference>
<dbReference type="Gene3D" id="3.40.50.2060">
    <property type="match status" value="1"/>
</dbReference>
<accession>B0EQP6</accession>
<dbReference type="InterPro" id="IPR027482">
    <property type="entry name" value="Sec1-like_dom2"/>
</dbReference>
<keyword evidence="3" id="KW-1185">Reference proteome</keyword>
<evidence type="ECO:0000256" key="1">
    <source>
        <dbReference type="ARBA" id="ARBA00009884"/>
    </source>
</evidence>
<gene>
    <name evidence="2" type="ORF">EDI_031860</name>
</gene>
<comment type="similarity">
    <text evidence="1">Belongs to the STXBP/unc-18/SEC1 family.</text>
</comment>
<sequence>MLKEMNLSGVYGLKEKQKEVLINVLERKIRQKESTESKWKLLVFDKFCSELIENHFVVSDLRKNGVTMILNIENQRQKIDDVDAIYIIQPTKKNIEIICKDIQNELYESFSLCFSNELSQKQMKYLAKETVQLKKVYKIKDVINGCFNFQVPEYNLINFNMEHSYSLFNNPTISDEMGMKLINYIVDSLFTIIYTMKEIPIIRTRSSSTEQVIGEKLVKKIREFMKKEEHYFIEKKERTLFIISNRNYDLSQGLMHGWSYQSLIKETQKMNGMKVCLNDTTEYIDSDGDIWTQCKEGIISDVADTIIEKTKQLEQIKYMIQQENNRLFNNGNIQINEGLYTMSKKLEHEIDLHTTIAQAVLKSIQERSIDLLFSYEDNIMSHIKIEKTALLELIKKLDNKEDIIRLYYVCLLNNFPVDEINQLMAEKQIDLKELKYIEHLKQMQEYLHVSKKNNEKSFSVTGMVGTMLGKVAKLLPSDKKVAATIVVDTLSNAKGTDLEKEFDYFDPIKSEKSFIPEKRYKHTDVILFMLGGGNYMEYTNISQFAKKSNKRIVYATTEMLNGTELLHQISRIA</sequence>
<name>B0EQP6_ENTDS</name>
<dbReference type="InterPro" id="IPR043127">
    <property type="entry name" value="Sec-1-like_dom3a"/>
</dbReference>
<protein>
    <submittedName>
        <fullName evidence="2">Vacuolar protein sorting-associated protein, putative</fullName>
    </submittedName>
</protein>
<dbReference type="KEGG" id="edi:EDI_031860"/>
<dbReference type="SUPFAM" id="SSF56815">
    <property type="entry name" value="Sec1/munc18-like (SM) proteins"/>
    <property type="match status" value="1"/>
</dbReference>